<sequence>MKASWYAPAGEYCKDHTIIERDGRYHLFSISGTEGTSWYYSDSESRLSHSVSDNLRDWTFVGHVLSARGEMPAFPELDIEAPWREDKVWAPHCIEADGKYWMFYTGVEHHVITPDSYTSPHGYHVQRICLATSTDLVHWEHRSEPVFVETSAMTSHPGAALRDPMVLRDEAGGRWIMYVTMYTEDFRNAVGALLSDDLLHWSFDRFVYIEPLGSDIITESPFVTEHGGNYYLFVNKGYAVADNPLGPFSACIAYEGEQDGWGAGENFVVGGKLRRSILGGEGRIVEQGEPYGGQIAVFDLEWTGTGFRYAPLSL</sequence>
<dbReference type="EMBL" id="CP091430">
    <property type="protein sequence ID" value="UVI28425.1"/>
    <property type="molecule type" value="Genomic_DNA"/>
</dbReference>
<evidence type="ECO:0000256" key="1">
    <source>
        <dbReference type="ARBA" id="ARBA00004834"/>
    </source>
</evidence>
<evidence type="ECO:0000256" key="3">
    <source>
        <dbReference type="ARBA" id="ARBA00022801"/>
    </source>
</evidence>
<dbReference type="Gene3D" id="2.115.10.20">
    <property type="entry name" value="Glycosyl hydrolase domain, family 43"/>
    <property type="match status" value="1"/>
</dbReference>
<evidence type="ECO:0000256" key="2">
    <source>
        <dbReference type="ARBA" id="ARBA00009865"/>
    </source>
</evidence>
<dbReference type="PANTHER" id="PTHR43301:SF3">
    <property type="entry name" value="ARABINAN ENDO-1,5-ALPHA-L-ARABINOSIDASE A-RELATED"/>
    <property type="match status" value="1"/>
</dbReference>
<dbReference type="InterPro" id="IPR006710">
    <property type="entry name" value="Glyco_hydro_43"/>
</dbReference>
<dbReference type="InterPro" id="IPR050727">
    <property type="entry name" value="GH43_arabinanases"/>
</dbReference>
<accession>A0ABY5S7A9</accession>
<comment type="similarity">
    <text evidence="2 5">Belongs to the glycosyl hydrolase 43 family.</text>
</comment>
<evidence type="ECO:0000256" key="5">
    <source>
        <dbReference type="RuleBase" id="RU361187"/>
    </source>
</evidence>
<evidence type="ECO:0000313" key="7">
    <source>
        <dbReference type="Proteomes" id="UP001057877"/>
    </source>
</evidence>
<organism evidence="6 7">
    <name type="scientific">Paenibacillus spongiae</name>
    <dbReference type="NCBI Taxonomy" id="2909671"/>
    <lineage>
        <taxon>Bacteria</taxon>
        <taxon>Bacillati</taxon>
        <taxon>Bacillota</taxon>
        <taxon>Bacilli</taxon>
        <taxon>Bacillales</taxon>
        <taxon>Paenibacillaceae</taxon>
        <taxon>Paenibacillus</taxon>
    </lineage>
</organism>
<keyword evidence="7" id="KW-1185">Reference proteome</keyword>
<protein>
    <submittedName>
        <fullName evidence="6">Family 43 glycosylhydrolase</fullName>
    </submittedName>
</protein>
<dbReference type="InterPro" id="IPR023296">
    <property type="entry name" value="Glyco_hydro_beta-prop_sf"/>
</dbReference>
<dbReference type="Proteomes" id="UP001057877">
    <property type="component" value="Chromosome"/>
</dbReference>
<dbReference type="SUPFAM" id="SSF75005">
    <property type="entry name" value="Arabinanase/levansucrase/invertase"/>
    <property type="match status" value="1"/>
</dbReference>
<gene>
    <name evidence="6" type="ORF">L1F29_23640</name>
</gene>
<evidence type="ECO:0000313" key="6">
    <source>
        <dbReference type="EMBL" id="UVI28425.1"/>
    </source>
</evidence>
<keyword evidence="4 5" id="KW-0326">Glycosidase</keyword>
<keyword evidence="3 5" id="KW-0378">Hydrolase</keyword>
<dbReference type="RefSeq" id="WP_258384513.1">
    <property type="nucleotide sequence ID" value="NZ_CP091430.1"/>
</dbReference>
<proteinExistence type="inferred from homology"/>
<name>A0ABY5S7A9_9BACL</name>
<dbReference type="PANTHER" id="PTHR43301">
    <property type="entry name" value="ARABINAN ENDO-1,5-ALPHA-L-ARABINOSIDASE"/>
    <property type="match status" value="1"/>
</dbReference>
<evidence type="ECO:0000256" key="4">
    <source>
        <dbReference type="ARBA" id="ARBA00023295"/>
    </source>
</evidence>
<reference evidence="6" key="1">
    <citation type="submission" date="2022-01" db="EMBL/GenBank/DDBJ databases">
        <title>Paenibacillus spongiae sp. nov., isolated from marine sponge.</title>
        <authorList>
            <person name="Li Z."/>
            <person name="Zhang M."/>
        </authorList>
    </citation>
    <scope>NUCLEOTIDE SEQUENCE</scope>
    <source>
        <strain evidence="6">PHS-Z3</strain>
    </source>
</reference>
<dbReference type="Pfam" id="PF04616">
    <property type="entry name" value="Glyco_hydro_43"/>
    <property type="match status" value="1"/>
</dbReference>
<comment type="pathway">
    <text evidence="1">Glycan metabolism; L-arabinan degradation.</text>
</comment>